<name>A0ACA9KB39_9GLOM</name>
<evidence type="ECO:0000313" key="2">
    <source>
        <dbReference type="Proteomes" id="UP000789860"/>
    </source>
</evidence>
<evidence type="ECO:0000313" key="1">
    <source>
        <dbReference type="EMBL" id="CAG8463272.1"/>
    </source>
</evidence>
<sequence>MPKLNSNWDINYAKTEETEDYEEYYDKEPVYVSQNSRLCSYSIKKKEARQKQSESQKEHILRSNPKISKN</sequence>
<comment type="caution">
    <text evidence="1">The sequence shown here is derived from an EMBL/GenBank/DDBJ whole genome shotgun (WGS) entry which is preliminary data.</text>
</comment>
<dbReference type="Proteomes" id="UP000789860">
    <property type="component" value="Unassembled WGS sequence"/>
</dbReference>
<accession>A0ACA9KB39</accession>
<dbReference type="EMBL" id="CAJVPM010001268">
    <property type="protein sequence ID" value="CAG8463272.1"/>
    <property type="molecule type" value="Genomic_DNA"/>
</dbReference>
<organism evidence="1 2">
    <name type="scientific">Scutellospora calospora</name>
    <dbReference type="NCBI Taxonomy" id="85575"/>
    <lineage>
        <taxon>Eukaryota</taxon>
        <taxon>Fungi</taxon>
        <taxon>Fungi incertae sedis</taxon>
        <taxon>Mucoromycota</taxon>
        <taxon>Glomeromycotina</taxon>
        <taxon>Glomeromycetes</taxon>
        <taxon>Diversisporales</taxon>
        <taxon>Gigasporaceae</taxon>
        <taxon>Scutellospora</taxon>
    </lineage>
</organism>
<proteinExistence type="predicted"/>
<keyword evidence="2" id="KW-1185">Reference proteome</keyword>
<protein>
    <submittedName>
        <fullName evidence="1">8753_t:CDS:1</fullName>
    </submittedName>
</protein>
<reference evidence="1" key="1">
    <citation type="submission" date="2021-06" db="EMBL/GenBank/DDBJ databases">
        <authorList>
            <person name="Kallberg Y."/>
            <person name="Tangrot J."/>
            <person name="Rosling A."/>
        </authorList>
    </citation>
    <scope>NUCLEOTIDE SEQUENCE</scope>
    <source>
        <strain evidence="1">AU212A</strain>
    </source>
</reference>
<gene>
    <name evidence="1" type="ORF">SCALOS_LOCUS1705</name>
</gene>